<reference evidence="4 5" key="1">
    <citation type="submission" date="2016-10" db="EMBL/GenBank/DDBJ databases">
        <title>Proteomics and genomics reveal pathogen-plant mechanisms compatible with a hemibiotrophic lifestyle of Diplodia corticola.</title>
        <authorList>
            <person name="Fernandes I."/>
            <person name="De Jonge R."/>
            <person name="Van De Peer Y."/>
            <person name="Devreese B."/>
            <person name="Alves A."/>
            <person name="Esteves A.C."/>
        </authorList>
    </citation>
    <scope>NUCLEOTIDE SEQUENCE [LARGE SCALE GENOMIC DNA]</scope>
    <source>
        <strain evidence="4 5">CBS 112549</strain>
    </source>
</reference>
<dbReference type="Pfam" id="PF00076">
    <property type="entry name" value="RRM_1"/>
    <property type="match status" value="1"/>
</dbReference>
<dbReference type="SUPFAM" id="SSF54928">
    <property type="entry name" value="RNA-binding domain, RBD"/>
    <property type="match status" value="1"/>
</dbReference>
<dbReference type="Gene3D" id="3.30.70.330">
    <property type="match status" value="1"/>
</dbReference>
<comment type="caution">
    <text evidence="4">The sequence shown here is derived from an EMBL/GenBank/DDBJ whole genome shotgun (WGS) entry which is preliminary data.</text>
</comment>
<evidence type="ECO:0000256" key="1">
    <source>
        <dbReference type="ARBA" id="ARBA00022884"/>
    </source>
</evidence>
<sequence>MPGFSRPGALRPQSERNFFIVTGLPEHFNWQKLKDLIRDATTNEPGWTNIDESWHGPEGAKGYFSVKSQQDADNVYDLLVRVMYARLGRSLLVHHFDASSPEPVLVKCNCRSYYPGAAGHSDHRSRITARSVLAAQNIPDWQPIAPVPFVTIPMQHPSMTVPISVPQMPMYAPPVTYYQAAPPMVAPISPALAMTNEHGLPINSMKGVVRTESRGLHISGLTWNASESELRELLRPYGRPLGMDLKRGYATVRFGTTEEVRRAIESLDKRTWKGRQIAVKEDRDSTAVSEPVIVRSAPQQVSAAHASPTA</sequence>
<evidence type="ECO:0000256" key="2">
    <source>
        <dbReference type="PROSITE-ProRule" id="PRU00176"/>
    </source>
</evidence>
<dbReference type="PANTHER" id="PTHR23003">
    <property type="entry name" value="RNA RECOGNITION MOTIF RRM DOMAIN CONTAINING PROTEIN"/>
    <property type="match status" value="1"/>
</dbReference>
<dbReference type="PROSITE" id="PS50102">
    <property type="entry name" value="RRM"/>
    <property type="match status" value="1"/>
</dbReference>
<dbReference type="InterPro" id="IPR035979">
    <property type="entry name" value="RBD_domain_sf"/>
</dbReference>
<accession>A0A1J9S655</accession>
<gene>
    <name evidence="4" type="ORF">BKCO1_1700011</name>
</gene>
<keyword evidence="1 2" id="KW-0694">RNA-binding</keyword>
<proteinExistence type="predicted"/>
<dbReference type="GeneID" id="31011830"/>
<protein>
    <submittedName>
        <fullName evidence="4">Polyadenylate-binding cytoplasmic and nuclear</fullName>
    </submittedName>
</protein>
<organism evidence="4 5">
    <name type="scientific">Diplodia corticola</name>
    <dbReference type="NCBI Taxonomy" id="236234"/>
    <lineage>
        <taxon>Eukaryota</taxon>
        <taxon>Fungi</taxon>
        <taxon>Dikarya</taxon>
        <taxon>Ascomycota</taxon>
        <taxon>Pezizomycotina</taxon>
        <taxon>Dothideomycetes</taxon>
        <taxon>Dothideomycetes incertae sedis</taxon>
        <taxon>Botryosphaeriales</taxon>
        <taxon>Botryosphaeriaceae</taxon>
        <taxon>Diplodia</taxon>
    </lineage>
</organism>
<name>A0A1J9S655_9PEZI</name>
<dbReference type="EMBL" id="MNUE01000017">
    <property type="protein sequence ID" value="OJD35436.1"/>
    <property type="molecule type" value="Genomic_DNA"/>
</dbReference>
<dbReference type="AlphaFoldDB" id="A0A1J9S655"/>
<dbReference type="CDD" id="cd00590">
    <property type="entry name" value="RRM_SF"/>
    <property type="match status" value="1"/>
</dbReference>
<dbReference type="GO" id="GO:0005737">
    <property type="term" value="C:cytoplasm"/>
    <property type="evidence" value="ECO:0007669"/>
    <property type="project" value="TreeGrafter"/>
</dbReference>
<evidence type="ECO:0000259" key="3">
    <source>
        <dbReference type="PROSITE" id="PS50102"/>
    </source>
</evidence>
<dbReference type="GO" id="GO:0003729">
    <property type="term" value="F:mRNA binding"/>
    <property type="evidence" value="ECO:0007669"/>
    <property type="project" value="TreeGrafter"/>
</dbReference>
<keyword evidence="5" id="KW-1185">Reference proteome</keyword>
<dbReference type="OrthoDB" id="1049195at2759"/>
<feature type="domain" description="RRM" evidence="3">
    <location>
        <begin position="214"/>
        <end position="284"/>
    </location>
</feature>
<dbReference type="InterPro" id="IPR050374">
    <property type="entry name" value="RRT5_SRSF_SR"/>
</dbReference>
<evidence type="ECO:0000313" key="5">
    <source>
        <dbReference type="Proteomes" id="UP000183809"/>
    </source>
</evidence>
<dbReference type="RefSeq" id="XP_020131696.1">
    <property type="nucleotide sequence ID" value="XM_020271571.1"/>
</dbReference>
<dbReference type="InterPro" id="IPR012677">
    <property type="entry name" value="Nucleotide-bd_a/b_plait_sf"/>
</dbReference>
<dbReference type="STRING" id="236234.A0A1J9S655"/>
<dbReference type="Proteomes" id="UP000183809">
    <property type="component" value="Unassembled WGS sequence"/>
</dbReference>
<dbReference type="InterPro" id="IPR000504">
    <property type="entry name" value="RRM_dom"/>
</dbReference>
<dbReference type="GO" id="GO:0005634">
    <property type="term" value="C:nucleus"/>
    <property type="evidence" value="ECO:0007669"/>
    <property type="project" value="TreeGrafter"/>
</dbReference>
<dbReference type="SMART" id="SM00360">
    <property type="entry name" value="RRM"/>
    <property type="match status" value="1"/>
</dbReference>
<evidence type="ECO:0000313" key="4">
    <source>
        <dbReference type="EMBL" id="OJD35436.1"/>
    </source>
</evidence>